<sequence length="96" mass="10518">FFLVLALLSFSSVMAQDGRKVETVQHEPVSLTITVSGTTIRVQNATPGSTMEVYDILGVKITSVRIDTADKTVTLNLPKGYYIFKVGDTVRKVVIK</sequence>
<evidence type="ECO:0000256" key="1">
    <source>
        <dbReference type="SAM" id="SignalP"/>
    </source>
</evidence>
<accession>A0A641MVF3</accession>
<evidence type="ECO:0000313" key="2">
    <source>
        <dbReference type="EMBL" id="KAA3717504.1"/>
    </source>
</evidence>
<feature type="non-terminal residue" evidence="2">
    <location>
        <position position="1"/>
    </location>
</feature>
<protein>
    <submittedName>
        <fullName evidence="2">T9SS type A sorting domain-containing protein</fullName>
    </submittedName>
</protein>
<organism evidence="2">
    <name type="scientific">Bacteroides salyersiae</name>
    <dbReference type="NCBI Taxonomy" id="291644"/>
    <lineage>
        <taxon>Bacteria</taxon>
        <taxon>Pseudomonadati</taxon>
        <taxon>Bacteroidota</taxon>
        <taxon>Bacteroidia</taxon>
        <taxon>Bacteroidales</taxon>
        <taxon>Bacteroidaceae</taxon>
        <taxon>Bacteroides</taxon>
    </lineage>
</organism>
<feature type="chain" id="PRO_5024900440" evidence="1">
    <location>
        <begin position="16"/>
        <end position="96"/>
    </location>
</feature>
<feature type="signal peptide" evidence="1">
    <location>
        <begin position="1"/>
        <end position="15"/>
    </location>
</feature>
<dbReference type="RefSeq" id="WP_149998269.1">
    <property type="nucleotide sequence ID" value="NZ_VWMU01000072.1"/>
</dbReference>
<keyword evidence="1" id="KW-0732">Signal</keyword>
<dbReference type="InterPro" id="IPR026444">
    <property type="entry name" value="Secre_tail"/>
</dbReference>
<reference evidence="2" key="1">
    <citation type="journal article" date="2019" name="Nat. Med.">
        <title>A library of human gut bacterial isolates paired with longitudinal multiomics data enables mechanistic microbiome research.</title>
        <authorList>
            <person name="Poyet M."/>
            <person name="Groussin M."/>
            <person name="Gibbons S.M."/>
            <person name="Avila-Pacheco J."/>
            <person name="Jiang X."/>
            <person name="Kearney S.M."/>
            <person name="Perrotta A.R."/>
            <person name="Berdy B."/>
            <person name="Zhao S."/>
            <person name="Lieberman T.D."/>
            <person name="Swanson P.K."/>
            <person name="Smith M."/>
            <person name="Roesemann S."/>
            <person name="Alexander J.E."/>
            <person name="Rich S.A."/>
            <person name="Livny J."/>
            <person name="Vlamakis H."/>
            <person name="Clish C."/>
            <person name="Bullock K."/>
            <person name="Deik A."/>
            <person name="Scott J."/>
            <person name="Pierce K.A."/>
            <person name="Xavier R.J."/>
            <person name="Alm E.J."/>
        </authorList>
    </citation>
    <scope>NUCLEOTIDE SEQUENCE</scope>
    <source>
        <strain evidence="2">BIOML-A21</strain>
    </source>
</reference>
<proteinExistence type="predicted"/>
<comment type="caution">
    <text evidence="2">The sequence shown here is derived from an EMBL/GenBank/DDBJ whole genome shotgun (WGS) entry which is preliminary data.</text>
</comment>
<dbReference type="NCBIfam" id="TIGR04183">
    <property type="entry name" value="Por_Secre_tail"/>
    <property type="match status" value="1"/>
</dbReference>
<dbReference type="EMBL" id="VWMU01000072">
    <property type="protein sequence ID" value="KAA3717504.1"/>
    <property type="molecule type" value="Genomic_DNA"/>
</dbReference>
<gene>
    <name evidence="2" type="ORF">F3F94_12255</name>
</gene>
<name>A0A641MVF3_9BACE</name>
<dbReference type="AlphaFoldDB" id="A0A641MVF3"/>